<comment type="subcellular location">
    <subcellularLocation>
        <location evidence="1">Membrane</location>
        <topology evidence="1">Multi-pass membrane protein</topology>
    </subcellularLocation>
</comment>
<feature type="region of interest" description="Disordered" evidence="5">
    <location>
        <begin position="1"/>
        <end position="199"/>
    </location>
</feature>
<keyword evidence="4 6" id="KW-0472">Membrane</keyword>
<comment type="caution">
    <text evidence="8">The sequence shown here is derived from an EMBL/GenBank/DDBJ whole genome shotgun (WGS) entry which is preliminary data.</text>
</comment>
<feature type="transmembrane region" description="Helical" evidence="6">
    <location>
        <begin position="354"/>
        <end position="372"/>
    </location>
</feature>
<keyword evidence="9" id="KW-1185">Reference proteome</keyword>
<dbReference type="Pfam" id="PF07291">
    <property type="entry name" value="MauE"/>
    <property type="match status" value="1"/>
</dbReference>
<evidence type="ECO:0000259" key="7">
    <source>
        <dbReference type="Pfam" id="PF07291"/>
    </source>
</evidence>
<feature type="compositionally biased region" description="Basic and acidic residues" evidence="5">
    <location>
        <begin position="39"/>
        <end position="65"/>
    </location>
</feature>
<evidence type="ECO:0000256" key="5">
    <source>
        <dbReference type="SAM" id="MobiDB-lite"/>
    </source>
</evidence>
<feature type="transmembrane region" description="Helical" evidence="6">
    <location>
        <begin position="281"/>
        <end position="301"/>
    </location>
</feature>
<dbReference type="GO" id="GO:0016020">
    <property type="term" value="C:membrane"/>
    <property type="evidence" value="ECO:0007669"/>
    <property type="project" value="UniProtKB-SubCell"/>
</dbReference>
<feature type="compositionally biased region" description="Basic and acidic residues" evidence="5">
    <location>
        <begin position="1"/>
        <end position="19"/>
    </location>
</feature>
<keyword evidence="3 6" id="KW-1133">Transmembrane helix</keyword>
<dbReference type="Proteomes" id="UP000294513">
    <property type="component" value="Unassembled WGS sequence"/>
</dbReference>
<dbReference type="OrthoDB" id="3483316at2"/>
<feature type="transmembrane region" description="Helical" evidence="6">
    <location>
        <begin position="207"/>
        <end position="228"/>
    </location>
</feature>
<organism evidence="8 9">
    <name type="scientific">Actinomadura rubrisoli</name>
    <dbReference type="NCBI Taxonomy" id="2530368"/>
    <lineage>
        <taxon>Bacteria</taxon>
        <taxon>Bacillati</taxon>
        <taxon>Actinomycetota</taxon>
        <taxon>Actinomycetes</taxon>
        <taxon>Streptosporangiales</taxon>
        <taxon>Thermomonosporaceae</taxon>
        <taxon>Actinomadura</taxon>
    </lineage>
</organism>
<evidence type="ECO:0000313" key="9">
    <source>
        <dbReference type="Proteomes" id="UP000294513"/>
    </source>
</evidence>
<accession>A0A4R5B0U1</accession>
<dbReference type="AlphaFoldDB" id="A0A4R5B0U1"/>
<feature type="transmembrane region" description="Helical" evidence="6">
    <location>
        <begin position="321"/>
        <end position="342"/>
    </location>
</feature>
<feature type="compositionally biased region" description="Pro residues" evidence="5">
    <location>
        <begin position="72"/>
        <end position="84"/>
    </location>
</feature>
<evidence type="ECO:0000256" key="1">
    <source>
        <dbReference type="ARBA" id="ARBA00004141"/>
    </source>
</evidence>
<feature type="compositionally biased region" description="Gly residues" evidence="5">
    <location>
        <begin position="184"/>
        <end position="199"/>
    </location>
</feature>
<dbReference type="InterPro" id="IPR009908">
    <property type="entry name" value="Methylamine_util_MauE"/>
</dbReference>
<reference evidence="8 9" key="1">
    <citation type="submission" date="2019-03" db="EMBL/GenBank/DDBJ databases">
        <title>Draft genome sequences of novel Actinobacteria.</title>
        <authorList>
            <person name="Sahin N."/>
            <person name="Ay H."/>
            <person name="Saygin H."/>
        </authorList>
    </citation>
    <scope>NUCLEOTIDE SEQUENCE [LARGE SCALE GENOMIC DNA]</scope>
    <source>
        <strain evidence="8 9">H3C3</strain>
    </source>
</reference>
<feature type="compositionally biased region" description="Low complexity" evidence="5">
    <location>
        <begin position="141"/>
        <end position="157"/>
    </location>
</feature>
<dbReference type="GO" id="GO:0030416">
    <property type="term" value="P:methylamine metabolic process"/>
    <property type="evidence" value="ECO:0007669"/>
    <property type="project" value="InterPro"/>
</dbReference>
<feature type="transmembrane region" description="Helical" evidence="6">
    <location>
        <begin position="248"/>
        <end position="274"/>
    </location>
</feature>
<feature type="domain" description="Methylamine utilisation protein MauE" evidence="7">
    <location>
        <begin position="208"/>
        <end position="338"/>
    </location>
</feature>
<evidence type="ECO:0000256" key="2">
    <source>
        <dbReference type="ARBA" id="ARBA00022692"/>
    </source>
</evidence>
<feature type="compositionally biased region" description="Low complexity" evidence="5">
    <location>
        <begin position="165"/>
        <end position="180"/>
    </location>
</feature>
<evidence type="ECO:0000256" key="4">
    <source>
        <dbReference type="ARBA" id="ARBA00023136"/>
    </source>
</evidence>
<keyword evidence="2 6" id="KW-0812">Transmembrane</keyword>
<evidence type="ECO:0000256" key="6">
    <source>
        <dbReference type="SAM" id="Phobius"/>
    </source>
</evidence>
<dbReference type="EMBL" id="SMKU01000198">
    <property type="protein sequence ID" value="TDD77756.1"/>
    <property type="molecule type" value="Genomic_DNA"/>
</dbReference>
<feature type="compositionally biased region" description="Basic residues" evidence="5">
    <location>
        <begin position="20"/>
        <end position="35"/>
    </location>
</feature>
<gene>
    <name evidence="8" type="ORF">E1298_29660</name>
</gene>
<sequence>MHVGGEDRRGRTAPRDLQRHPGRRARLGRAHRGGALRRGVPDRRRAAARRPVGEPRHRDGRERPRPRGGLGGPPPRGVHPPLPRAPGGRGRVLRHAPADRARGRDHRRPARPGPQARARRDGQGGPGPRAPGDHGADRADPQAAAAVARGPSGGRRAVPGHRGGPRPLLPAGAEVAAGDRAPGRGPGARGPRAAGGAGGRGDPVTGLLAGIAAVAVPLVLLVSLYGQLRRPGALAAALRAHRTLPRSFAWPLAAAVIAAEAVAGTGSAAGLVLWRDGPFRAASAAAAGLLALYTAYGAYVARTRPGVPCGCAGNTGTPMTGWVAGRAGVLAALALAGALWGLPGDPTRYEMSTIVAAGLGFAVILWSLPHAMTEERSPAG</sequence>
<protein>
    <recommendedName>
        <fullName evidence="7">Methylamine utilisation protein MauE domain-containing protein</fullName>
    </recommendedName>
</protein>
<feature type="compositionally biased region" description="Basic and acidic residues" evidence="5">
    <location>
        <begin position="131"/>
        <end position="140"/>
    </location>
</feature>
<evidence type="ECO:0000256" key="3">
    <source>
        <dbReference type="ARBA" id="ARBA00022989"/>
    </source>
</evidence>
<evidence type="ECO:0000313" key="8">
    <source>
        <dbReference type="EMBL" id="TDD77756.1"/>
    </source>
</evidence>
<name>A0A4R5B0U1_9ACTN</name>
<proteinExistence type="predicted"/>